<dbReference type="Gene3D" id="1.10.510.10">
    <property type="entry name" value="Transferase(Phosphotransferase) domain 1"/>
    <property type="match status" value="1"/>
</dbReference>
<feature type="coiled-coil region" evidence="3">
    <location>
        <begin position="768"/>
        <end position="809"/>
    </location>
</feature>
<feature type="region of interest" description="Disordered" evidence="4">
    <location>
        <begin position="632"/>
        <end position="680"/>
    </location>
</feature>
<organism evidence="7">
    <name type="scientific">Oryza glumipatula</name>
    <dbReference type="NCBI Taxonomy" id="40148"/>
    <lineage>
        <taxon>Eukaryota</taxon>
        <taxon>Viridiplantae</taxon>
        <taxon>Streptophyta</taxon>
        <taxon>Embryophyta</taxon>
        <taxon>Tracheophyta</taxon>
        <taxon>Spermatophyta</taxon>
        <taxon>Magnoliopsida</taxon>
        <taxon>Liliopsida</taxon>
        <taxon>Poales</taxon>
        <taxon>Poaceae</taxon>
        <taxon>BOP clade</taxon>
        <taxon>Oryzoideae</taxon>
        <taxon>Oryzeae</taxon>
        <taxon>Oryzinae</taxon>
        <taxon>Oryza</taxon>
    </lineage>
</organism>
<comment type="similarity">
    <text evidence="1">Belongs to the protein kinase superfamily. STE Ser/Thr protein kinase family. STE20 subfamily.</text>
</comment>
<dbReference type="GO" id="GO:0005524">
    <property type="term" value="F:ATP binding"/>
    <property type="evidence" value="ECO:0007669"/>
    <property type="project" value="UniProtKB-UniRule"/>
</dbReference>
<evidence type="ECO:0000256" key="4">
    <source>
        <dbReference type="SAM" id="MobiDB-lite"/>
    </source>
</evidence>
<keyword evidence="8" id="KW-1185">Reference proteome</keyword>
<sequence>MPLGHRAATENLAGKTPTPPSLPPSTPLPTLRCLLLLLASLSSASSPSATAAARCSSRRRGLHLLPDLLDRPRFCSFSSAQIRPLAFHPARGTRDPLPPPPSLRSSSPLAGGEPRRPEARCSVYYCRTAKHARRFPTDPKEYKLCEEVGDGVSATVYKALCIPHNVEVAIKVLDLEKCSNDLDGIRREVQTMSLIDHPNLLRAYCSFTNGHQLWVIMPYMAAGSALHIMKTSFPDGFEEPVIATLLREVLKALVYLHSQGHIHRDVKAGNILIDTNGAVKLGDFGVSACMFDTGNRQRARNTFVGTPCWMAPEVMQQLHGYDYKADIWSFGITALELAHGHAPFSKYPPMKVLLMTLQNAPPGLDYERDKRFSKSFKDLVATCLVKDPRKRPSSEKLLKHSFFKHARTAEFLARSILDSLPPLGERFRTLKGKEADLLLSNKLGSESKEQLSQKEYIRGISGWNFNLEDLKNAAALIDNTNGTCHLDGVNSKFKDGLQEANEPENIYQGRANLVASARPEDEIQEVEDLDGALASSFPSRPLEALKSCFDVCGDDDPPTATDLREQPNMESTSPMQQFQQIENHKSANCNGESLERSASVPSNLVNSGSHKFLSGSLIPEHVLSPYRNVGNDPARNECHQKNTCNRNRSGPLFRQMKDPRAHLPVEPEEQSEGKVIQRRGRFQVTSDSIAQKVASSASSSRCSNLSIGVTRSTVHPSTILPTLQFMIQQNTMQKEVISRLISSIEEISDAADASTTGSSQPSGVHFREKELQSYIANLQQSVTELAEEVQRLKLKNTQLEEQINALPKKDERLRREDTRQQ</sequence>
<dbReference type="SUPFAM" id="SSF56112">
    <property type="entry name" value="Protein kinase-like (PK-like)"/>
    <property type="match status" value="1"/>
</dbReference>
<feature type="binding site" evidence="2">
    <location>
        <position position="171"/>
    </location>
    <ligand>
        <name>ATP</name>
        <dbReference type="ChEBI" id="CHEBI:30616"/>
    </ligand>
</feature>
<name>A0A0E0A9U6_9ORYZ</name>
<dbReference type="PROSITE" id="PS00107">
    <property type="entry name" value="PROTEIN_KINASE_ATP"/>
    <property type="match status" value="1"/>
</dbReference>
<dbReference type="HOGENOM" id="CLU_000288_63_23_1"/>
<dbReference type="SMART" id="SM00220">
    <property type="entry name" value="S_TKc"/>
    <property type="match status" value="1"/>
</dbReference>
<reference evidence="7" key="1">
    <citation type="submission" date="2015-04" db="UniProtKB">
        <authorList>
            <consortium name="EnsemblPlants"/>
        </authorList>
    </citation>
    <scope>IDENTIFICATION</scope>
</reference>
<feature type="region of interest" description="Disordered" evidence="4">
    <location>
        <begin position="88"/>
        <end position="116"/>
    </location>
</feature>
<dbReference type="Gramene" id="OGLUM06G16440.1">
    <property type="protein sequence ID" value="OGLUM06G16440.1"/>
    <property type="gene ID" value="OGLUM06G16440"/>
</dbReference>
<evidence type="ECO:0000256" key="5">
    <source>
        <dbReference type="SAM" id="SignalP"/>
    </source>
</evidence>
<dbReference type="CDD" id="cd06610">
    <property type="entry name" value="STKc_OSR1_SPAK"/>
    <property type="match status" value="1"/>
</dbReference>
<dbReference type="FunFam" id="1.10.510.10:FF:000208">
    <property type="entry name" value="serine/threonine-protein kinase BLUS1 isoform X1"/>
    <property type="match status" value="1"/>
</dbReference>
<keyword evidence="2" id="KW-0067">ATP-binding</keyword>
<dbReference type="EnsemblPlants" id="OGLUM06G16440.1">
    <property type="protein sequence ID" value="OGLUM06G16440.1"/>
    <property type="gene ID" value="OGLUM06G16440"/>
</dbReference>
<dbReference type="FunFam" id="3.30.200.20:FF:000099">
    <property type="entry name" value="Serine/threonine-protein kinase BLUS1"/>
    <property type="match status" value="1"/>
</dbReference>
<protein>
    <recommendedName>
        <fullName evidence="6">Protein kinase domain-containing protein</fullName>
    </recommendedName>
</protein>
<dbReference type="GO" id="GO:0043539">
    <property type="term" value="F:protein serine/threonine kinase activator activity"/>
    <property type="evidence" value="ECO:0007669"/>
    <property type="project" value="InterPro"/>
</dbReference>
<keyword evidence="2" id="KW-0547">Nucleotide-binding</keyword>
<accession>A0A0E0A9U6</accession>
<dbReference type="InterPro" id="IPR011009">
    <property type="entry name" value="Kinase-like_dom_sf"/>
</dbReference>
<reference evidence="7" key="2">
    <citation type="submission" date="2018-05" db="EMBL/GenBank/DDBJ databases">
        <title>OgluRS3 (Oryza glumaepatula Reference Sequence Version 3).</title>
        <authorList>
            <person name="Zhang J."/>
            <person name="Kudrna D."/>
            <person name="Lee S."/>
            <person name="Talag J."/>
            <person name="Welchert J."/>
            <person name="Wing R.A."/>
        </authorList>
    </citation>
    <scope>NUCLEOTIDE SEQUENCE [LARGE SCALE GENOMIC DNA]</scope>
</reference>
<dbReference type="Proteomes" id="UP000026961">
    <property type="component" value="Chromosome 6"/>
</dbReference>
<keyword evidence="5" id="KW-0732">Signal</keyword>
<dbReference type="AlphaFoldDB" id="A0A0E0A9U6"/>
<dbReference type="eggNOG" id="KOG0582">
    <property type="taxonomic scope" value="Eukaryota"/>
</dbReference>
<dbReference type="Pfam" id="PF00069">
    <property type="entry name" value="Pkinase"/>
    <property type="match status" value="1"/>
</dbReference>
<evidence type="ECO:0000256" key="2">
    <source>
        <dbReference type="PROSITE-ProRule" id="PRU10141"/>
    </source>
</evidence>
<feature type="domain" description="Protein kinase" evidence="6">
    <location>
        <begin position="142"/>
        <end position="403"/>
    </location>
</feature>
<evidence type="ECO:0000256" key="3">
    <source>
        <dbReference type="SAM" id="Coils"/>
    </source>
</evidence>
<evidence type="ECO:0000313" key="7">
    <source>
        <dbReference type="EnsemblPlants" id="OGLUM06G16440.1"/>
    </source>
</evidence>
<feature type="region of interest" description="Disordered" evidence="4">
    <location>
        <begin position="1"/>
        <end position="26"/>
    </location>
</feature>
<evidence type="ECO:0000313" key="8">
    <source>
        <dbReference type="Proteomes" id="UP000026961"/>
    </source>
</evidence>
<feature type="compositionally biased region" description="Basic and acidic residues" evidence="4">
    <location>
        <begin position="655"/>
        <end position="665"/>
    </location>
</feature>
<feature type="chain" id="PRO_5002353362" description="Protein kinase domain-containing protein" evidence="5">
    <location>
        <begin position="45"/>
        <end position="821"/>
    </location>
</feature>
<dbReference type="InterPro" id="IPR000719">
    <property type="entry name" value="Prot_kinase_dom"/>
</dbReference>
<keyword evidence="3" id="KW-0175">Coiled coil</keyword>
<proteinExistence type="inferred from homology"/>
<evidence type="ECO:0000259" key="6">
    <source>
        <dbReference type="PROSITE" id="PS50011"/>
    </source>
</evidence>
<dbReference type="PANTHER" id="PTHR48014:SF10">
    <property type="entry name" value="PROTEIN KINASE SUPERFAMILY PROTEIN"/>
    <property type="match status" value="1"/>
</dbReference>
<dbReference type="PANTHER" id="PTHR48014">
    <property type="entry name" value="SERINE/THREONINE-PROTEIN KINASE FRAY2"/>
    <property type="match status" value="1"/>
</dbReference>
<feature type="compositionally biased region" description="Pro residues" evidence="4">
    <location>
        <begin position="17"/>
        <end position="26"/>
    </location>
</feature>
<dbReference type="InterPro" id="IPR047173">
    <property type="entry name" value="STRAD_A/B-like"/>
</dbReference>
<dbReference type="PROSITE" id="PS50011">
    <property type="entry name" value="PROTEIN_KINASE_DOM"/>
    <property type="match status" value="1"/>
</dbReference>
<dbReference type="GO" id="GO:0004672">
    <property type="term" value="F:protein kinase activity"/>
    <property type="evidence" value="ECO:0007669"/>
    <property type="project" value="InterPro"/>
</dbReference>
<feature type="signal peptide" evidence="5">
    <location>
        <begin position="1"/>
        <end position="44"/>
    </location>
</feature>
<dbReference type="STRING" id="40148.A0A0E0A9U6"/>
<dbReference type="Gene3D" id="3.30.200.20">
    <property type="entry name" value="Phosphorylase Kinase, domain 1"/>
    <property type="match status" value="1"/>
</dbReference>
<evidence type="ECO:0000256" key="1">
    <source>
        <dbReference type="ARBA" id="ARBA00008874"/>
    </source>
</evidence>
<dbReference type="InterPro" id="IPR017441">
    <property type="entry name" value="Protein_kinase_ATP_BS"/>
</dbReference>